<accession>A0A9Q0N411</accession>
<dbReference type="Gene3D" id="2.60.40.640">
    <property type="match status" value="2"/>
</dbReference>
<evidence type="ECO:0000259" key="4">
    <source>
        <dbReference type="Pfam" id="PF02752"/>
    </source>
</evidence>
<proteinExistence type="inferred from homology"/>
<comment type="similarity">
    <text evidence="1">Belongs to the arrestin family.</text>
</comment>
<dbReference type="Pfam" id="PF02752">
    <property type="entry name" value="Arrestin_C"/>
    <property type="match status" value="1"/>
</dbReference>
<dbReference type="InterPro" id="IPR011021">
    <property type="entry name" value="Arrestin-like_N"/>
</dbReference>
<dbReference type="GO" id="GO:0015031">
    <property type="term" value="P:protein transport"/>
    <property type="evidence" value="ECO:0007669"/>
    <property type="project" value="TreeGrafter"/>
</dbReference>
<dbReference type="PANTHER" id="PTHR11188:SF17">
    <property type="entry name" value="FI21816P1"/>
    <property type="match status" value="1"/>
</dbReference>
<dbReference type="Pfam" id="PF00339">
    <property type="entry name" value="Arrestin_N"/>
    <property type="match status" value="1"/>
</dbReference>
<protein>
    <submittedName>
        <fullName evidence="5">Arrestin domain-containing protein 2</fullName>
    </submittedName>
</protein>
<dbReference type="GO" id="GO:0005737">
    <property type="term" value="C:cytoplasm"/>
    <property type="evidence" value="ECO:0007669"/>
    <property type="project" value="TreeGrafter"/>
</dbReference>
<dbReference type="InterPro" id="IPR050357">
    <property type="entry name" value="Arrestin_domain-protein"/>
</dbReference>
<dbReference type="InterPro" id="IPR014756">
    <property type="entry name" value="Ig_E-set"/>
</dbReference>
<evidence type="ECO:0000256" key="2">
    <source>
        <dbReference type="ARBA" id="ARBA00022606"/>
    </source>
</evidence>
<evidence type="ECO:0000313" key="5">
    <source>
        <dbReference type="EMBL" id="KAJ6643115.1"/>
    </source>
</evidence>
<feature type="domain" description="Arrestin C-terminal-like" evidence="4">
    <location>
        <begin position="175"/>
        <end position="285"/>
    </location>
</feature>
<evidence type="ECO:0000313" key="6">
    <source>
        <dbReference type="Proteomes" id="UP001151699"/>
    </source>
</evidence>
<dbReference type="SUPFAM" id="SSF81296">
    <property type="entry name" value="E set domains"/>
    <property type="match status" value="2"/>
</dbReference>
<dbReference type="EMBL" id="WJQU01000002">
    <property type="protein sequence ID" value="KAJ6643115.1"/>
    <property type="molecule type" value="Genomic_DNA"/>
</dbReference>
<reference evidence="5" key="1">
    <citation type="submission" date="2022-07" db="EMBL/GenBank/DDBJ databases">
        <authorList>
            <person name="Trinca V."/>
            <person name="Uliana J.V.C."/>
            <person name="Torres T.T."/>
            <person name="Ward R.J."/>
            <person name="Monesi N."/>
        </authorList>
    </citation>
    <scope>NUCLEOTIDE SEQUENCE</scope>
    <source>
        <strain evidence="5">HSMRA1968</strain>
        <tissue evidence="5">Whole embryos</tissue>
    </source>
</reference>
<gene>
    <name evidence="5" type="primary">Arrdc2</name>
    <name evidence="5" type="ORF">Bhyg_08071</name>
</gene>
<sequence>MLTKCEITFHDLDTNVILSGHLLKGSVEFGLEKENEFRDIYVNITGKTKIEISHSKSTNKLSKIHLDEKVALTTTKSADGKITLSAGYHKFDFEIMLPLTLPSTFNGSSGSTEYKATLVLDSSFFSKESFSKEFTVIKPLDINNIPSLALPLIVEKNTFIGFYLLSCFYSCCVAKSVEIKVKSSKTGFTPKQVMDLEISVNNNSNRKIDKFLVRLIKTVEYTIQGKIIFCFPDTSIERTALMQYETRGCNEHTDEKIELAVGFPPTEPTDVTRKDIKVTYSIEVREIPNFLCTTLGTELGNT</sequence>
<evidence type="ECO:0000259" key="3">
    <source>
        <dbReference type="Pfam" id="PF00339"/>
    </source>
</evidence>
<comment type="caution">
    <text evidence="5">The sequence shown here is derived from an EMBL/GenBank/DDBJ whole genome shotgun (WGS) entry which is preliminary data.</text>
</comment>
<dbReference type="InterPro" id="IPR014752">
    <property type="entry name" value="Arrestin-like_C"/>
</dbReference>
<dbReference type="OrthoDB" id="2333384at2759"/>
<dbReference type="PANTHER" id="PTHR11188">
    <property type="entry name" value="ARRESTIN DOMAIN CONTAINING PROTEIN"/>
    <property type="match status" value="1"/>
</dbReference>
<evidence type="ECO:0000256" key="1">
    <source>
        <dbReference type="ARBA" id="ARBA00005298"/>
    </source>
</evidence>
<keyword evidence="2" id="KW-0716">Sensory transduction</keyword>
<dbReference type="InterPro" id="IPR011022">
    <property type="entry name" value="Arrestin_C-like"/>
</dbReference>
<name>A0A9Q0N411_9DIPT</name>
<dbReference type="AlphaFoldDB" id="A0A9Q0N411"/>
<organism evidence="5 6">
    <name type="scientific">Pseudolycoriella hygida</name>
    <dbReference type="NCBI Taxonomy" id="35572"/>
    <lineage>
        <taxon>Eukaryota</taxon>
        <taxon>Metazoa</taxon>
        <taxon>Ecdysozoa</taxon>
        <taxon>Arthropoda</taxon>
        <taxon>Hexapoda</taxon>
        <taxon>Insecta</taxon>
        <taxon>Pterygota</taxon>
        <taxon>Neoptera</taxon>
        <taxon>Endopterygota</taxon>
        <taxon>Diptera</taxon>
        <taxon>Nematocera</taxon>
        <taxon>Sciaroidea</taxon>
        <taxon>Sciaridae</taxon>
        <taxon>Pseudolycoriella</taxon>
    </lineage>
</organism>
<feature type="domain" description="Arrestin-like N-terminal" evidence="3">
    <location>
        <begin position="12"/>
        <end position="143"/>
    </location>
</feature>
<dbReference type="Proteomes" id="UP001151699">
    <property type="component" value="Chromosome B"/>
</dbReference>
<keyword evidence="6" id="KW-1185">Reference proteome</keyword>